<accession>G9P9S9</accession>
<organism evidence="2 3">
    <name type="scientific">Hypocrea atroviridis (strain ATCC 20476 / IMI 206040)</name>
    <name type="common">Trichoderma atroviride</name>
    <dbReference type="NCBI Taxonomy" id="452589"/>
    <lineage>
        <taxon>Eukaryota</taxon>
        <taxon>Fungi</taxon>
        <taxon>Dikarya</taxon>
        <taxon>Ascomycota</taxon>
        <taxon>Pezizomycotina</taxon>
        <taxon>Sordariomycetes</taxon>
        <taxon>Hypocreomycetidae</taxon>
        <taxon>Hypocreales</taxon>
        <taxon>Hypocreaceae</taxon>
        <taxon>Trichoderma</taxon>
    </lineage>
</organism>
<dbReference type="EMBL" id="ABDG02000028">
    <property type="protein sequence ID" value="EHK40401.1"/>
    <property type="molecule type" value="Genomic_DNA"/>
</dbReference>
<reference evidence="2 3" key="1">
    <citation type="journal article" date="2011" name="Genome Biol.">
        <title>Comparative genome sequence analysis underscores mycoparasitism as the ancestral life style of Trichoderma.</title>
        <authorList>
            <person name="Kubicek C.P."/>
            <person name="Herrera-Estrella A."/>
            <person name="Seidl-Seiboth V."/>
            <person name="Martinez D.A."/>
            <person name="Druzhinina I.S."/>
            <person name="Thon M."/>
            <person name="Zeilinger S."/>
            <person name="Casas-Flores S."/>
            <person name="Horwitz B.A."/>
            <person name="Mukherjee P.K."/>
            <person name="Mukherjee M."/>
            <person name="Kredics L."/>
            <person name="Alcaraz L.D."/>
            <person name="Aerts A."/>
            <person name="Antal Z."/>
            <person name="Atanasova L."/>
            <person name="Cervantes-Badillo M.G."/>
            <person name="Challacombe J."/>
            <person name="Chertkov O."/>
            <person name="McCluskey K."/>
            <person name="Coulpier F."/>
            <person name="Deshpande N."/>
            <person name="von Doehren H."/>
            <person name="Ebbole D.J."/>
            <person name="Esquivel-Naranjo E.U."/>
            <person name="Fekete E."/>
            <person name="Flipphi M."/>
            <person name="Glaser F."/>
            <person name="Gomez-Rodriguez E.Y."/>
            <person name="Gruber S."/>
            <person name="Han C."/>
            <person name="Henrissat B."/>
            <person name="Hermosa R."/>
            <person name="Hernandez-Onate M."/>
            <person name="Karaffa L."/>
            <person name="Kosti I."/>
            <person name="Le Crom S."/>
            <person name="Lindquist E."/>
            <person name="Lucas S."/>
            <person name="Luebeck M."/>
            <person name="Luebeck P.S."/>
            <person name="Margeot A."/>
            <person name="Metz B."/>
            <person name="Misra M."/>
            <person name="Nevalainen H."/>
            <person name="Omann M."/>
            <person name="Packer N."/>
            <person name="Perrone G."/>
            <person name="Uresti-Rivera E.E."/>
            <person name="Salamov A."/>
            <person name="Schmoll M."/>
            <person name="Seiboth B."/>
            <person name="Shapiro H."/>
            <person name="Sukno S."/>
            <person name="Tamayo-Ramos J.A."/>
            <person name="Tisch D."/>
            <person name="Wiest A."/>
            <person name="Wilkinson H.H."/>
            <person name="Zhang M."/>
            <person name="Coutinho P.M."/>
            <person name="Kenerley C.M."/>
            <person name="Monte E."/>
            <person name="Baker S.E."/>
            <person name="Grigoriev I.V."/>
        </authorList>
    </citation>
    <scope>NUCLEOTIDE SEQUENCE [LARGE SCALE GENOMIC DNA]</scope>
    <source>
        <strain evidence="3">ATCC 20476 / IMI 206040</strain>
    </source>
</reference>
<feature type="region of interest" description="Disordered" evidence="1">
    <location>
        <begin position="546"/>
        <end position="591"/>
    </location>
</feature>
<feature type="compositionally biased region" description="Basic and acidic residues" evidence="1">
    <location>
        <begin position="576"/>
        <end position="585"/>
    </location>
</feature>
<feature type="region of interest" description="Disordered" evidence="1">
    <location>
        <begin position="174"/>
        <end position="195"/>
    </location>
</feature>
<feature type="region of interest" description="Disordered" evidence="1">
    <location>
        <begin position="288"/>
        <end position="324"/>
    </location>
</feature>
<protein>
    <submittedName>
        <fullName evidence="2">Uncharacterized protein</fullName>
    </submittedName>
</protein>
<dbReference type="OrthoDB" id="4736382at2759"/>
<dbReference type="GeneID" id="25786273"/>
<dbReference type="Proteomes" id="UP000005426">
    <property type="component" value="Unassembled WGS sequence"/>
</dbReference>
<evidence type="ECO:0000313" key="3">
    <source>
        <dbReference type="Proteomes" id="UP000005426"/>
    </source>
</evidence>
<dbReference type="eggNOG" id="ENOG502RS6D">
    <property type="taxonomic scope" value="Eukaryota"/>
</dbReference>
<comment type="caution">
    <text evidence="2">The sequence shown here is derived from an EMBL/GenBank/DDBJ whole genome shotgun (WGS) entry which is preliminary data.</text>
</comment>
<feature type="compositionally biased region" description="Polar residues" evidence="1">
    <location>
        <begin position="288"/>
        <end position="311"/>
    </location>
</feature>
<proteinExistence type="predicted"/>
<dbReference type="OMA" id="HNQIRYI"/>
<feature type="region of interest" description="Disordered" evidence="1">
    <location>
        <begin position="53"/>
        <end position="135"/>
    </location>
</feature>
<dbReference type="KEGG" id="tatv:25786273"/>
<feature type="compositionally biased region" description="Polar residues" evidence="1">
    <location>
        <begin position="559"/>
        <end position="573"/>
    </location>
</feature>
<sequence>MVGAAQYQDNEIEWVLSAVVTKKKQSYIQKHFKEKFGRELNHNQIRYIKNKYGKDPRFNSPLVNIHAPPRVTTPEPKGSSEHGDVDTKNNDAAFGNQNQAGPSVATEEAQNGPEDDGTKATQPKRKRSRHGQGDALERLIKHTTKSQRLNSSPQQSATSGPILLSQQQNNSDVRFSLSHPHTHPSSMPQASLGDSDHTPLYAGMFQGFQHPQNLALLHSTNTRITWAPSMFMNSHSWEAAGNTPVFTSISGSADSSAITQASQSPMMENQSMGYTMFQSPTADQYQFRQPSSQLGGQQVSQFSPATPSLSSPPYAGHQEQHQQLLQQEQQLYSHTNVGTIPTLPGSEISNLENAPYVQNLSGVAPQLIPSFQEVPIESTCPQHGTKQLNLAQMESGTNWAHTTPPLNSSPQNLSLFDFTASPISFPFESVSQTGPTAASSQAVRQTLYNNTNMYNSSLPTQGQHNHSLQSGQQHFSFDASAFELLNMAQIPSLNTTTAMPYTQLSYPVNNTTTAFSPLMMQARYRPHSFHRRSTPGRHVCAVHGTASDMSGTIDPRLLATNSPSPQPRTSMSSPLDEAKRGKETPTKSSSS</sequence>
<dbReference type="HOGENOM" id="CLU_461549_0_0_1"/>
<keyword evidence="3" id="KW-1185">Reference proteome</keyword>
<name>G9P9S9_HYPAI</name>
<gene>
    <name evidence="2" type="ORF">TRIATDRAFT_89529</name>
</gene>
<dbReference type="AlphaFoldDB" id="G9P9S9"/>
<evidence type="ECO:0000313" key="2">
    <source>
        <dbReference type="EMBL" id="EHK40401.1"/>
    </source>
</evidence>
<evidence type="ECO:0000256" key="1">
    <source>
        <dbReference type="SAM" id="MobiDB-lite"/>
    </source>
</evidence>
<dbReference type="STRING" id="452589.G9P9S9"/>
<feature type="compositionally biased region" description="Basic and acidic residues" evidence="1">
    <location>
        <begin position="78"/>
        <end position="89"/>
    </location>
</feature>